<dbReference type="Proteomes" id="UP000029590">
    <property type="component" value="Unassembled WGS sequence"/>
</dbReference>
<evidence type="ECO:0000313" key="2">
    <source>
        <dbReference type="EMBL" id="KGC10597.1"/>
    </source>
</evidence>
<dbReference type="KEGG" id="bgo:BM43_3044"/>
<gene>
    <name evidence="1" type="ORF">DM48_5800</name>
    <name evidence="2" type="ORF">DM48_5852</name>
</gene>
<name>A0AAW3EMX4_BURGA</name>
<comment type="caution">
    <text evidence="1">The sequence shown here is derived from an EMBL/GenBank/DDBJ whole genome shotgun (WGS) entry which is preliminary data.</text>
</comment>
<evidence type="ECO:0000313" key="1">
    <source>
        <dbReference type="EMBL" id="KGC09182.1"/>
    </source>
</evidence>
<protein>
    <submittedName>
        <fullName evidence="1">Uncharacterized protein</fullName>
    </submittedName>
</protein>
<reference evidence="1 3" key="1">
    <citation type="submission" date="2014-04" db="EMBL/GenBank/DDBJ databases">
        <authorList>
            <person name="Bishop-Lilly K.A."/>
            <person name="Broomall S.M."/>
            <person name="Chain P.S."/>
            <person name="Chertkov O."/>
            <person name="Coyne S.R."/>
            <person name="Daligault H.E."/>
            <person name="Davenport K.W."/>
            <person name="Erkkila T."/>
            <person name="Frey K.G."/>
            <person name="Gibbons H.S."/>
            <person name="Gu W."/>
            <person name="Jaissle J."/>
            <person name="Johnson S.L."/>
            <person name="Koroleva G.I."/>
            <person name="Ladner J.T."/>
            <person name="Lo C.-C."/>
            <person name="Minogue T.D."/>
            <person name="Munk C."/>
            <person name="Palacios G.F."/>
            <person name="Redden C.L."/>
            <person name="Rosenzweig C.N."/>
            <person name="Scholz M.B."/>
            <person name="Teshima H."/>
            <person name="Xu Y."/>
        </authorList>
    </citation>
    <scope>NUCLEOTIDE SEQUENCE [LARGE SCALE GENOMIC DNA]</scope>
    <source>
        <strain evidence="1">Gladioli</strain>
        <strain evidence="3">gladioli</strain>
    </source>
</reference>
<accession>A0AAW3EMX4</accession>
<proteinExistence type="predicted"/>
<dbReference type="EMBL" id="JPGG01000018">
    <property type="protein sequence ID" value="KGC10597.1"/>
    <property type="molecule type" value="Genomic_DNA"/>
</dbReference>
<sequence>MRLLVHMIVPLGAARGSSSEIFESRVVRLHGPVLQGRGRTGKFEPYIVVDVELPERLSGLAARRQFNRDGTYRVDAYLSENRKSLAGFIASGALELYVGDEP</sequence>
<dbReference type="EMBL" id="JPGG01000018">
    <property type="protein sequence ID" value="KGC09182.1"/>
    <property type="molecule type" value="Genomic_DNA"/>
</dbReference>
<dbReference type="AlphaFoldDB" id="A0AAW3EMX4"/>
<dbReference type="RefSeq" id="WP_036051796.1">
    <property type="nucleotide sequence ID" value="NZ_CADEVY010000006.1"/>
</dbReference>
<evidence type="ECO:0000313" key="3">
    <source>
        <dbReference type="Proteomes" id="UP000029590"/>
    </source>
</evidence>
<organism evidence="1 3">
    <name type="scientific">Burkholderia gladioli</name>
    <name type="common">Pseudomonas marginata</name>
    <name type="synonym">Phytomonas marginata</name>
    <dbReference type="NCBI Taxonomy" id="28095"/>
    <lineage>
        <taxon>Bacteria</taxon>
        <taxon>Pseudomonadati</taxon>
        <taxon>Pseudomonadota</taxon>
        <taxon>Betaproteobacteria</taxon>
        <taxon>Burkholderiales</taxon>
        <taxon>Burkholderiaceae</taxon>
        <taxon>Burkholderia</taxon>
    </lineage>
</organism>